<proteinExistence type="predicted"/>
<dbReference type="AlphaFoldDB" id="A0A0X8X3X9"/>
<dbReference type="Gene3D" id="3.30.565.10">
    <property type="entry name" value="Histidine kinase-like ATPase, C-terminal domain"/>
    <property type="match status" value="1"/>
</dbReference>
<evidence type="ECO:0000313" key="2">
    <source>
        <dbReference type="Proteomes" id="UP000218263"/>
    </source>
</evidence>
<gene>
    <name evidence="1" type="primary">yehU_5</name>
    <name evidence="1" type="ORF">MgSA37_02870</name>
</gene>
<dbReference type="InterPro" id="IPR036890">
    <property type="entry name" value="HATPase_C_sf"/>
</dbReference>
<reference evidence="1 2" key="1">
    <citation type="submission" date="2015-12" db="EMBL/GenBank/DDBJ databases">
        <title>Genome sequence of Mucilaginibacter gotjawali.</title>
        <authorList>
            <person name="Lee J.S."/>
            <person name="Lee K.C."/>
            <person name="Kim K.K."/>
            <person name="Lee B.W."/>
        </authorList>
    </citation>
    <scope>NUCLEOTIDE SEQUENCE [LARGE SCALE GENOMIC DNA]</scope>
    <source>
        <strain evidence="1 2">SA3-7</strain>
    </source>
</reference>
<dbReference type="Pfam" id="PF06580">
    <property type="entry name" value="His_kinase"/>
    <property type="match status" value="1"/>
</dbReference>
<sequence>MDKTEKRISLYSSLLIGLLMCSPKFMAFRGQGIIAHFWHFNLAELILQVAFNVGFCYFLFYLNLRDANAGLTVESAKTQAGRYLFNAILLLVSCLLCGVIQRQLFMSDQPRGIYWTGYLSRFFLSALFAGILIKIILLMRQSKQKDKENNLLKTAYLEAELGLLKEQLNPHFLFNSLSSLSGIVREDPQMAQHFINHLSKIFRYALAGQNDHLVVVAEELTMIKSYEQLLKMRFEKAFRLETNIEKHYLNYTLPHLTLQPLLENAAKHNSASITKPLKVYIYTEGDYMVVKNNLQEIAEPENSTGIGLANLNSRFRILMHKEIEIEKTKDSFIVKLPLKK</sequence>
<dbReference type="InterPro" id="IPR010559">
    <property type="entry name" value="Sig_transdc_His_kin_internal"/>
</dbReference>
<dbReference type="EC" id="2.7.13.3" evidence="1"/>
<dbReference type="RefSeq" id="WP_096352730.1">
    <property type="nucleotide sequence ID" value="NZ_AP017313.1"/>
</dbReference>
<dbReference type="OrthoDB" id="9809908at2"/>
<dbReference type="KEGG" id="mgot:MgSA37_02870"/>
<keyword evidence="1" id="KW-0418">Kinase</keyword>
<dbReference type="Proteomes" id="UP000218263">
    <property type="component" value="Chromosome"/>
</dbReference>
<dbReference type="PANTHER" id="PTHR34220:SF7">
    <property type="entry name" value="SENSOR HISTIDINE KINASE YPDA"/>
    <property type="match status" value="1"/>
</dbReference>
<keyword evidence="2" id="KW-1185">Reference proteome</keyword>
<dbReference type="GO" id="GO:0000155">
    <property type="term" value="F:phosphorelay sensor kinase activity"/>
    <property type="evidence" value="ECO:0007669"/>
    <property type="project" value="InterPro"/>
</dbReference>
<dbReference type="GO" id="GO:0016020">
    <property type="term" value="C:membrane"/>
    <property type="evidence" value="ECO:0007669"/>
    <property type="project" value="InterPro"/>
</dbReference>
<keyword evidence="1" id="KW-0808">Transferase</keyword>
<dbReference type="EMBL" id="AP017313">
    <property type="protein sequence ID" value="BAU54692.1"/>
    <property type="molecule type" value="Genomic_DNA"/>
</dbReference>
<accession>A0A0X8X3X9</accession>
<evidence type="ECO:0000313" key="1">
    <source>
        <dbReference type="EMBL" id="BAU54692.1"/>
    </source>
</evidence>
<organism evidence="1 2">
    <name type="scientific">Mucilaginibacter gotjawali</name>
    <dbReference type="NCBI Taxonomy" id="1550579"/>
    <lineage>
        <taxon>Bacteria</taxon>
        <taxon>Pseudomonadati</taxon>
        <taxon>Bacteroidota</taxon>
        <taxon>Sphingobacteriia</taxon>
        <taxon>Sphingobacteriales</taxon>
        <taxon>Sphingobacteriaceae</taxon>
        <taxon>Mucilaginibacter</taxon>
    </lineage>
</organism>
<dbReference type="InterPro" id="IPR050640">
    <property type="entry name" value="Bact_2-comp_sensor_kinase"/>
</dbReference>
<name>A0A0X8X3X9_9SPHI</name>
<dbReference type="PANTHER" id="PTHR34220">
    <property type="entry name" value="SENSOR HISTIDINE KINASE YPDA"/>
    <property type="match status" value="1"/>
</dbReference>
<dbReference type="SUPFAM" id="SSF55874">
    <property type="entry name" value="ATPase domain of HSP90 chaperone/DNA topoisomerase II/histidine kinase"/>
    <property type="match status" value="1"/>
</dbReference>
<protein>
    <submittedName>
        <fullName evidence="1">Sensor histidine kinase YehU</fullName>
        <ecNumber evidence="1">2.7.13.3</ecNumber>
    </submittedName>
</protein>